<feature type="transmembrane region" description="Helical" evidence="1">
    <location>
        <begin position="100"/>
        <end position="120"/>
    </location>
</feature>
<dbReference type="AlphaFoldDB" id="A0A1T5LGP3"/>
<evidence type="ECO:0000313" key="3">
    <source>
        <dbReference type="Proteomes" id="UP000190961"/>
    </source>
</evidence>
<sequence>MSEADKTIQEKIEAGLPVTGNDADEKIYRRIFSVLEKEPDFVLPASFAAKVIGKIKQQQAQSAKREYFWMCAGIFLLIVTLIVSISMTEFKLQAGFLEGISRYKGVALFGIAFILILQWIDKRFIRSKQNAI</sequence>
<dbReference type="EMBL" id="FUZU01000002">
    <property type="protein sequence ID" value="SKC74849.1"/>
    <property type="molecule type" value="Genomic_DNA"/>
</dbReference>
<accession>A0A1T5LGP3</accession>
<dbReference type="Proteomes" id="UP000190961">
    <property type="component" value="Unassembled WGS sequence"/>
</dbReference>
<keyword evidence="1" id="KW-0472">Membrane</keyword>
<evidence type="ECO:0000256" key="1">
    <source>
        <dbReference type="SAM" id="Phobius"/>
    </source>
</evidence>
<dbReference type="STRING" id="688867.SAMN05660236_3147"/>
<evidence type="ECO:0000313" key="2">
    <source>
        <dbReference type="EMBL" id="SKC74849.1"/>
    </source>
</evidence>
<dbReference type="RefSeq" id="WP_143785785.1">
    <property type="nucleotide sequence ID" value="NZ_FUZU01000002.1"/>
</dbReference>
<organism evidence="2 3">
    <name type="scientific">Ohtaekwangia koreensis</name>
    <dbReference type="NCBI Taxonomy" id="688867"/>
    <lineage>
        <taxon>Bacteria</taxon>
        <taxon>Pseudomonadati</taxon>
        <taxon>Bacteroidota</taxon>
        <taxon>Cytophagia</taxon>
        <taxon>Cytophagales</taxon>
        <taxon>Fulvivirgaceae</taxon>
        <taxon>Ohtaekwangia</taxon>
    </lineage>
</organism>
<gene>
    <name evidence="2" type="ORF">SAMN05660236_3147</name>
</gene>
<dbReference type="OrthoDB" id="981146at2"/>
<feature type="transmembrane region" description="Helical" evidence="1">
    <location>
        <begin position="67"/>
        <end position="88"/>
    </location>
</feature>
<keyword evidence="1" id="KW-0812">Transmembrane</keyword>
<name>A0A1T5LGP3_9BACT</name>
<reference evidence="2 3" key="1">
    <citation type="submission" date="2017-02" db="EMBL/GenBank/DDBJ databases">
        <authorList>
            <person name="Peterson S.W."/>
        </authorList>
    </citation>
    <scope>NUCLEOTIDE SEQUENCE [LARGE SCALE GENOMIC DNA]</scope>
    <source>
        <strain evidence="2 3">DSM 25262</strain>
    </source>
</reference>
<keyword evidence="1" id="KW-1133">Transmembrane helix</keyword>
<proteinExistence type="predicted"/>
<keyword evidence="3" id="KW-1185">Reference proteome</keyword>
<protein>
    <submittedName>
        <fullName evidence="2">Uncharacterized protein</fullName>
    </submittedName>
</protein>